<dbReference type="Proteomes" id="UP000237000">
    <property type="component" value="Unassembled WGS sequence"/>
</dbReference>
<dbReference type="EMBL" id="JXTC01000356">
    <property type="protein sequence ID" value="PON61407.1"/>
    <property type="molecule type" value="Genomic_DNA"/>
</dbReference>
<reference evidence="2" key="1">
    <citation type="submission" date="2016-06" db="EMBL/GenBank/DDBJ databases">
        <title>Parallel loss of symbiosis genes in relatives of nitrogen-fixing non-legume Parasponia.</title>
        <authorList>
            <person name="Van Velzen R."/>
            <person name="Holmer R."/>
            <person name="Bu F."/>
            <person name="Rutten L."/>
            <person name="Van Zeijl A."/>
            <person name="Liu W."/>
            <person name="Santuari L."/>
            <person name="Cao Q."/>
            <person name="Sharma T."/>
            <person name="Shen D."/>
            <person name="Roswanjaya Y."/>
            <person name="Wardhani T."/>
            <person name="Kalhor M.S."/>
            <person name="Jansen J."/>
            <person name="Van den Hoogen J."/>
            <person name="Gungor B."/>
            <person name="Hartog M."/>
            <person name="Hontelez J."/>
            <person name="Verver J."/>
            <person name="Yang W.-C."/>
            <person name="Schijlen E."/>
            <person name="Repin R."/>
            <person name="Schilthuizen M."/>
            <person name="Schranz E."/>
            <person name="Heidstra R."/>
            <person name="Miyata K."/>
            <person name="Fedorova E."/>
            <person name="Kohlen W."/>
            <person name="Bisseling T."/>
            <person name="Smit S."/>
            <person name="Geurts R."/>
        </authorList>
    </citation>
    <scope>NUCLEOTIDE SEQUENCE [LARGE SCALE GENOMIC DNA]</scope>
    <source>
        <strain evidence="2">cv. RG33-2</strain>
    </source>
</reference>
<evidence type="ECO:0000313" key="2">
    <source>
        <dbReference type="Proteomes" id="UP000237000"/>
    </source>
</evidence>
<protein>
    <submittedName>
        <fullName evidence="1">Uncharacterized protein</fullName>
    </submittedName>
</protein>
<dbReference type="InParanoid" id="A0A2P5CK34"/>
<dbReference type="OrthoDB" id="10272138at2759"/>
<accession>A0A2P5CK34</accession>
<gene>
    <name evidence="1" type="ORF">TorRG33x02_282310</name>
</gene>
<proteinExistence type="predicted"/>
<comment type="caution">
    <text evidence="1">The sequence shown here is derived from an EMBL/GenBank/DDBJ whole genome shotgun (WGS) entry which is preliminary data.</text>
</comment>
<evidence type="ECO:0000313" key="1">
    <source>
        <dbReference type="EMBL" id="PON61407.1"/>
    </source>
</evidence>
<keyword evidence="2" id="KW-1185">Reference proteome</keyword>
<name>A0A2P5CK34_TREOI</name>
<organism evidence="1 2">
    <name type="scientific">Trema orientale</name>
    <name type="common">Charcoal tree</name>
    <name type="synonym">Celtis orientalis</name>
    <dbReference type="NCBI Taxonomy" id="63057"/>
    <lineage>
        <taxon>Eukaryota</taxon>
        <taxon>Viridiplantae</taxon>
        <taxon>Streptophyta</taxon>
        <taxon>Embryophyta</taxon>
        <taxon>Tracheophyta</taxon>
        <taxon>Spermatophyta</taxon>
        <taxon>Magnoliopsida</taxon>
        <taxon>eudicotyledons</taxon>
        <taxon>Gunneridae</taxon>
        <taxon>Pentapetalae</taxon>
        <taxon>rosids</taxon>
        <taxon>fabids</taxon>
        <taxon>Rosales</taxon>
        <taxon>Cannabaceae</taxon>
        <taxon>Trema</taxon>
    </lineage>
</organism>
<dbReference type="AlphaFoldDB" id="A0A2P5CK34"/>
<sequence length="135" mass="15168">MTLGPVSGPHFWALILAGPTPPPHHQKYRGPWNENLRSTLSPHSTIRIIRSPTFVFVYYSSKNGELPSKVMTQRGVFGGEKGPPLSDWKLFLLMGYGGFQRILLLMETRLAFGAASSFMGLLGFEWFSDFFDSKI</sequence>